<dbReference type="EMBL" id="JBHTKN010000008">
    <property type="protein sequence ID" value="MFD1043212.1"/>
    <property type="molecule type" value="Genomic_DNA"/>
</dbReference>
<reference evidence="2" key="1">
    <citation type="journal article" date="2019" name="Int. J. Syst. Evol. Microbiol.">
        <title>The Global Catalogue of Microorganisms (GCM) 10K type strain sequencing project: providing services to taxonomists for standard genome sequencing and annotation.</title>
        <authorList>
            <consortium name="The Broad Institute Genomics Platform"/>
            <consortium name="The Broad Institute Genome Sequencing Center for Infectious Disease"/>
            <person name="Wu L."/>
            <person name="Ma J."/>
        </authorList>
    </citation>
    <scope>NUCLEOTIDE SEQUENCE [LARGE SCALE GENOMIC DNA]</scope>
    <source>
        <strain evidence="2">CCUG 55854</strain>
    </source>
</reference>
<accession>A0ABW3LYX4</accession>
<evidence type="ECO:0000313" key="1">
    <source>
        <dbReference type="EMBL" id="MFD1043212.1"/>
    </source>
</evidence>
<gene>
    <name evidence="1" type="ORF">ACFQ2N_12735</name>
</gene>
<name>A0ABW3LYX4_9GAMM</name>
<dbReference type="Proteomes" id="UP001597033">
    <property type="component" value="Unassembled WGS sequence"/>
</dbReference>
<evidence type="ECO:0000313" key="2">
    <source>
        <dbReference type="Proteomes" id="UP001597033"/>
    </source>
</evidence>
<protein>
    <submittedName>
        <fullName evidence="1">Uncharacterized protein</fullName>
    </submittedName>
</protein>
<comment type="caution">
    <text evidence="1">The sequence shown here is derived from an EMBL/GenBank/DDBJ whole genome shotgun (WGS) entry which is preliminary data.</text>
</comment>
<organism evidence="1 2">
    <name type="scientific">Pseudoxanthomonas kaohsiungensis</name>
    <dbReference type="NCBI Taxonomy" id="283923"/>
    <lineage>
        <taxon>Bacteria</taxon>
        <taxon>Pseudomonadati</taxon>
        <taxon>Pseudomonadota</taxon>
        <taxon>Gammaproteobacteria</taxon>
        <taxon>Lysobacterales</taxon>
        <taxon>Lysobacteraceae</taxon>
        <taxon>Pseudoxanthomonas</taxon>
    </lineage>
</organism>
<keyword evidence="2" id="KW-1185">Reference proteome</keyword>
<proteinExistence type="predicted"/>
<dbReference type="RefSeq" id="WP_162377061.1">
    <property type="nucleotide sequence ID" value="NZ_JBHTKN010000008.1"/>
</dbReference>
<sequence length="1005" mass="112818">MSQDLVLSKVEHGSVERIVRFDDPRPGTYWRVKKKVVAKKERQCNAYDLDKGLVLLLRSVVLAEGEPHTYVLAPHPSWPEDEQGTQEFHADVFHKYFEPEPNGAKVREAELKDLGERMAETQRLLMQPPPDAVPVALLAHDPVQQVGVPGQALATPDLINQIQLHVARVESNAKALAEWTGQHSATLSEQATELAKFHTERAQVSLALAQAQQEGVQGALRTVENLKIYCGEGISITQLRDGEPAERGERLHVYQELLSFDEETLIHLDQGGADHTHVDELAEVLRDEALVSRMLPAPLSMVLVRFRAGYKEFIKTTDPSMAAQMATAKYNAEMTAESRRARLLLRDGGRLYLLESEDVFDGLTQLMPNSASLTGMLAKTDYLGREVGVLSREDMEYAEAWQKQMGALDRFAKVLVCLWGLRDTKGLLADSAIPLFSNWLDPAFQDAFMTLVDQSSMLGVQRPLYANWRDTHNAYLAPGATVAVLRRKCMRQEFIPGAYATQPRYDQYQRKSVYDKFYKVQPDTPEVMFARVQRDRRGCYVEVPLVYDGHRDVQREARKGKLYLHGGALQHTLVVDRVRASDLTYYLQSRQARVDYAEYIELFQAARTWVRDRDTIEGPYRDQLQAAVVAAQIPHDIDALQDAITDALAVARTARRDQAIPTPGTPAFRSYFKAALDVLHALLAGSADRVAAIEAWSGQNDRLPLRLVLSGKDAWGLYCVPTADEHDSRLGSAVHATYLSVSFGSGGLQVLASDRRLLMANAGEQVVHDWDWSEERAVPWEVEWHGVDRARKHRVQLGAKGWLWDGPRRHENQSWFERMPYAAGVQALDLCKSQSAWFESELSLDELTAQAIHWMNTQSKKTVSRLSLRVAIGTVLMKGKPRVLTATTDAIFYVCANGNHEQREALRGAIEGIYSNPASHLEAIKAPEVRWRVRSLDLIDAHLARSHVHFGTATNASFCEHDKDYIKDPGASVEQNRKREVEVTSLTPLGARLVPWLATRTRAAA</sequence>